<dbReference type="CDD" id="cd14791">
    <property type="entry name" value="GH36"/>
    <property type="match status" value="1"/>
</dbReference>
<dbReference type="EC" id="3.2.1.22" evidence="1"/>
<reference evidence="1 2" key="1">
    <citation type="submission" date="2024-09" db="EMBL/GenBank/DDBJ databases">
        <authorList>
            <person name="Lee S.D."/>
        </authorList>
    </citation>
    <scope>NUCLEOTIDE SEQUENCE [LARGE SCALE GENOMIC DNA]</scope>
    <source>
        <strain evidence="1 2">N1-1</strain>
    </source>
</reference>
<dbReference type="InterPro" id="IPR017853">
    <property type="entry name" value="GH"/>
</dbReference>
<dbReference type="SUPFAM" id="SSF51445">
    <property type="entry name" value="(Trans)glycosidases"/>
    <property type="match status" value="1"/>
</dbReference>
<dbReference type="InterPro" id="IPR002252">
    <property type="entry name" value="Glyco_hydro_36"/>
</dbReference>
<dbReference type="InterPro" id="IPR038417">
    <property type="entry name" value="Alpga-gal_N_sf"/>
</dbReference>
<dbReference type="EMBL" id="JBHEZX010000020">
    <property type="protein sequence ID" value="MFC1413934.1"/>
    <property type="molecule type" value="Genomic_DNA"/>
</dbReference>
<organism evidence="1 2">
    <name type="scientific">Streptacidiphilus alkalitolerans</name>
    <dbReference type="NCBI Taxonomy" id="3342712"/>
    <lineage>
        <taxon>Bacteria</taxon>
        <taxon>Bacillati</taxon>
        <taxon>Actinomycetota</taxon>
        <taxon>Actinomycetes</taxon>
        <taxon>Kitasatosporales</taxon>
        <taxon>Streptomycetaceae</taxon>
        <taxon>Streptacidiphilus</taxon>
    </lineage>
</organism>
<proteinExistence type="predicted"/>
<dbReference type="PANTHER" id="PTHR43053:SF3">
    <property type="entry name" value="ALPHA-GALACTOSIDASE C-RELATED"/>
    <property type="match status" value="1"/>
</dbReference>
<keyword evidence="1" id="KW-0378">Hydrolase</keyword>
<dbReference type="Gene3D" id="2.70.98.60">
    <property type="entry name" value="alpha-galactosidase from lactobacil brevis"/>
    <property type="match status" value="1"/>
</dbReference>
<comment type="caution">
    <text evidence="1">The sequence shown here is derived from an EMBL/GenBank/DDBJ whole genome shotgun (WGS) entry which is preliminary data.</text>
</comment>
<gene>
    <name evidence="1" type="ORF">ACEZDG_32205</name>
</gene>
<dbReference type="InterPro" id="IPR013785">
    <property type="entry name" value="Aldolase_TIM"/>
</dbReference>
<dbReference type="PRINTS" id="PR00743">
    <property type="entry name" value="GLHYDRLASE36"/>
</dbReference>
<dbReference type="GO" id="GO:0004557">
    <property type="term" value="F:alpha-galactosidase activity"/>
    <property type="evidence" value="ECO:0007669"/>
    <property type="project" value="UniProtKB-EC"/>
</dbReference>
<dbReference type="Gene3D" id="3.20.20.70">
    <property type="entry name" value="Aldolase class I"/>
    <property type="match status" value="1"/>
</dbReference>
<dbReference type="PIRSF" id="PIRSF005536">
    <property type="entry name" value="Agal"/>
    <property type="match status" value="1"/>
</dbReference>
<keyword evidence="1" id="KW-0326">Glycosidase</keyword>
<dbReference type="Proteomes" id="UP001592582">
    <property type="component" value="Unassembled WGS sequence"/>
</dbReference>
<dbReference type="PROSITE" id="PS00512">
    <property type="entry name" value="ALPHA_GALACTOSIDASE"/>
    <property type="match status" value="1"/>
</dbReference>
<evidence type="ECO:0000313" key="1">
    <source>
        <dbReference type="EMBL" id="MFC1413934.1"/>
    </source>
</evidence>
<evidence type="ECO:0000313" key="2">
    <source>
        <dbReference type="Proteomes" id="UP001592582"/>
    </source>
</evidence>
<sequence length="734" mass="80020">MPTTPARIVCLRAAGAALVVELTEPVPRVLHWGQDLGDLSDADGAALSLTAEAAVLNNALDTPRRFTIWPTEADGWSGTPAQQGHRAGTGTTPRLRTTGVEHRQLQDGGGELVVHLVDEVADLGITVSYRLEPSGVLGVQAEVTSRADPQDPAAAAPYDLADLCTLLPLPERAGEVLDFTGKWSRERSPQRRPLEFGSYSREVRRGKPGVDSPYLLAVGVPGFGFRQGEVWGLHIGWSGDQRYLVQRLPEGAGTHAAVLGGGELLRAGEIRLGPGESHRTPVCWFAWSGQGLDGLADRFHRLLRDRPTHPRGPRPLILNSWEAVYFDHDLDRLLRLADRAAEVGVERFVLDDGWFSGRRDDSAGLGDWTVDPAVWPDGLTPLVDHVRGLGMEFGLWVEPEMVNLDSALARSRPEWILGPSAGLGPSARHQYALNLADPDAWSYLLDALDRLVTHYAVDFLKWDHNRELHEAVRPGPGGADRPGGHAQVAALYRLIDALKQRHPGLEIESCASGGGRIDLGILQRTDRVWPSDCNDPLERQSIQRWTGQLLPPELVGTHVGPSPSHTTGRPGSDTFRLVTSLFGHAGIEQDLTRCTPEELARITAWSRLYREFRPLLHTGRVVRADLGDEAVLLHGVVAEDGASALYCWARLSTSAAGQSGRVRLPGLRTDASYRIRIRTELGLPSLHQTANPPWTDQALADWITVPGPVLGLAGLPMPTLDPEQALLIEVRMQG</sequence>
<keyword evidence="2" id="KW-1185">Reference proteome</keyword>
<name>A0ABV6VJL6_9ACTN</name>
<dbReference type="Pfam" id="PF02065">
    <property type="entry name" value="Melibiase"/>
    <property type="match status" value="1"/>
</dbReference>
<dbReference type="Pfam" id="PF16875">
    <property type="entry name" value="Glyco_hydro_36N"/>
    <property type="match status" value="1"/>
</dbReference>
<dbReference type="InterPro" id="IPR000111">
    <property type="entry name" value="Glyco_hydro_27/36_CS"/>
</dbReference>
<protein>
    <submittedName>
        <fullName evidence="1">Alpha-galactosidase</fullName>
        <ecNumber evidence="1">3.2.1.22</ecNumber>
    </submittedName>
</protein>
<dbReference type="InterPro" id="IPR050985">
    <property type="entry name" value="Alpha-glycosidase_related"/>
</dbReference>
<dbReference type="PANTHER" id="PTHR43053">
    <property type="entry name" value="GLYCOSIDASE FAMILY 31"/>
    <property type="match status" value="1"/>
</dbReference>
<accession>A0ABV6VJL6</accession>
<dbReference type="InterPro" id="IPR031704">
    <property type="entry name" value="Glyco_hydro_36_N"/>
</dbReference>